<dbReference type="Proteomes" id="UP000824202">
    <property type="component" value="Unassembled WGS sequence"/>
</dbReference>
<protein>
    <submittedName>
        <fullName evidence="1">DUF4249 domain-containing protein</fullName>
    </submittedName>
</protein>
<evidence type="ECO:0000313" key="1">
    <source>
        <dbReference type="EMBL" id="HIX02528.1"/>
    </source>
</evidence>
<reference evidence="1" key="1">
    <citation type="journal article" date="2021" name="PeerJ">
        <title>Extensive microbial diversity within the chicken gut microbiome revealed by metagenomics and culture.</title>
        <authorList>
            <person name="Gilroy R."/>
            <person name="Ravi A."/>
            <person name="Getino M."/>
            <person name="Pursley I."/>
            <person name="Horton D.L."/>
            <person name="Alikhan N.F."/>
            <person name="Baker D."/>
            <person name="Gharbi K."/>
            <person name="Hall N."/>
            <person name="Watson M."/>
            <person name="Adriaenssens E.M."/>
            <person name="Foster-Nyarko E."/>
            <person name="Jarju S."/>
            <person name="Secka A."/>
            <person name="Antonio M."/>
            <person name="Oren A."/>
            <person name="Chaudhuri R.R."/>
            <person name="La Ragione R."/>
            <person name="Hildebrand F."/>
            <person name="Pallen M.J."/>
        </authorList>
    </citation>
    <scope>NUCLEOTIDE SEQUENCE</scope>
    <source>
        <strain evidence="1">23274</strain>
    </source>
</reference>
<reference evidence="1" key="2">
    <citation type="submission" date="2021-04" db="EMBL/GenBank/DDBJ databases">
        <authorList>
            <person name="Gilroy R."/>
        </authorList>
    </citation>
    <scope>NUCLEOTIDE SEQUENCE</scope>
    <source>
        <strain evidence="1">23274</strain>
    </source>
</reference>
<proteinExistence type="predicted"/>
<dbReference type="AlphaFoldDB" id="A0A9D2AAF4"/>
<comment type="caution">
    <text evidence="1">The sequence shown here is derived from an EMBL/GenBank/DDBJ whole genome shotgun (WGS) entry which is preliminary data.</text>
</comment>
<dbReference type="EMBL" id="DXFT01000003">
    <property type="protein sequence ID" value="HIX02528.1"/>
    <property type="molecule type" value="Genomic_DNA"/>
</dbReference>
<dbReference type="InterPro" id="IPR025345">
    <property type="entry name" value="DUF4249"/>
</dbReference>
<organism evidence="1 2">
    <name type="scientific">Candidatus Odoribacter faecigallinarum</name>
    <dbReference type="NCBI Taxonomy" id="2838706"/>
    <lineage>
        <taxon>Bacteria</taxon>
        <taxon>Pseudomonadati</taxon>
        <taxon>Bacteroidota</taxon>
        <taxon>Bacteroidia</taxon>
        <taxon>Bacteroidales</taxon>
        <taxon>Odoribacteraceae</taxon>
        <taxon>Odoribacter</taxon>
    </lineage>
</organism>
<gene>
    <name evidence="1" type="ORF">H9863_00210</name>
</gene>
<sequence length="323" mass="36464">MMKLAIILLFFCFLAGCSETVCLRNDEKPVLVLNAVLEAGCDSMRIELTETKGAYDQSPWQRFPEAEVRVYEEGELLGMAEYQPADSSFVLRQPVKAERTYRIEARVAGKGTVWGDTRVPEEVADCHAELWFEHKGWGTPRWIARYRWKDIPGRENYYWFTAYGLDYNGWEPDTLTWHALFGLDCNSTLPDPFNRYTIIGEGDEGNTVFYAPYIRVADGGMDGQEIALEYYPRTGFNYGSLTKTRIVFLSLDAALDAYLKSCILADWNAMPPDVEGIWTFTPTVMYSNVHGGTGIVGSCTVEVTELRVEKAVEGLYGPGKPVK</sequence>
<name>A0A9D2AAF4_9BACT</name>
<evidence type="ECO:0000313" key="2">
    <source>
        <dbReference type="Proteomes" id="UP000824202"/>
    </source>
</evidence>
<dbReference type="PROSITE" id="PS51257">
    <property type="entry name" value="PROKAR_LIPOPROTEIN"/>
    <property type="match status" value="1"/>
</dbReference>
<accession>A0A9D2AAF4</accession>
<dbReference type="Pfam" id="PF14054">
    <property type="entry name" value="DUF4249"/>
    <property type="match status" value="1"/>
</dbReference>